<keyword evidence="3" id="KW-1185">Reference proteome</keyword>
<dbReference type="NCBIfam" id="NF012200">
    <property type="entry name" value="choice_anch_D"/>
    <property type="match status" value="2"/>
</dbReference>
<evidence type="ECO:0000313" key="2">
    <source>
        <dbReference type="EMBL" id="EHK53336.1"/>
    </source>
</evidence>
<proteinExistence type="predicted"/>
<reference evidence="2 3" key="1">
    <citation type="journal article" date="2012" name="J. Bacteriol.">
        <title>Draft Genome Sequence of Mesorhizobium alhagi CCNWXJ12-2T, a Novel Salt-Resistant Species Isolated from the Desert of Northwestern China.</title>
        <authorList>
            <person name="Zhou M."/>
            <person name="Chen W."/>
            <person name="Chen H."/>
            <person name="Wei G."/>
        </authorList>
    </citation>
    <scope>NUCLEOTIDE SEQUENCE [LARGE SCALE GENOMIC DNA]</scope>
    <source>
        <strain evidence="2 3">CCNWXJ12-2</strain>
    </source>
</reference>
<dbReference type="InterPro" id="IPR013783">
    <property type="entry name" value="Ig-like_fold"/>
</dbReference>
<protein>
    <submittedName>
        <fullName evidence="2">Ig family protein</fullName>
    </submittedName>
</protein>
<dbReference type="PATRIC" id="fig|1107882.3.peg.5937"/>
<evidence type="ECO:0000256" key="1">
    <source>
        <dbReference type="SAM" id="MobiDB-lite"/>
    </source>
</evidence>
<dbReference type="Gene3D" id="2.60.40.10">
    <property type="entry name" value="Immunoglobulins"/>
    <property type="match status" value="3"/>
</dbReference>
<dbReference type="SUPFAM" id="SSF55486">
    <property type="entry name" value="Metalloproteases ('zincins'), catalytic domain"/>
    <property type="match status" value="1"/>
</dbReference>
<dbReference type="OrthoDB" id="7667294at2"/>
<name>H0I104_9HYPH</name>
<dbReference type="EMBL" id="AHAM01000274">
    <property type="protein sequence ID" value="EHK53336.1"/>
    <property type="molecule type" value="Genomic_DNA"/>
</dbReference>
<sequence>MQRTFDTALGATVTRDDDQQVRAIQFRDAASKPLGGGAKSVLRSVAPRLGIPIEELGSLDQPVSYQEPVEQGVQFRVSDTKTFFDTTTHVYRQTVLNTPVWEAGLTVTARSSDGRVLSITNTQVQGVAARLPPAKDLATYRALFATGEKTDPSPSGQAWTATKAASDRAASLLSEILAEALQAGRKQGGEAAEPKLIRGRFYIYRYDAERRLYDHPVQRPGKGGANPGDTEPEVLPTLPLAPVPRSIKDGSWRLVAELVIRLPYRGARLNWRLLVDVETGAVLYLRALASGVNGLVFTYDPITSTGNNGNDATQGNAVLNPLRDDVVLEGLDPPMAGTQSLSGNLVRVVDVEAPAIAAPTRPTGSDFDFNVRTDDFSAVNAYYHNDRFFRLVESLGFPLDDYFDGTSFPIDVDHQGLGMANNAHCIGDGDGIDHTCYGLIDSSAGNVGNAVEWSVVLHELGGHGILYDHVNSANFGFSHSAGDSFAIILNDFLSEWHNGGAIDRFIRSPFRQNLRRSDRAVVDGWGWGGVNDDGSYGSEQILSTTMFRVYRSIGGDSTQLTRREFSARLMSYLMLRAVGTLSPVSNPNNPALFLDALLTADAGDWTTEGLFGGAYEKVLIWSFEQQDLTDGAPPVVDVYIDDGRGGEYEYLADFSDTAAIWNRHAPDGVDAHQEPTIGTNYAYVKIRNRGSSAAEDVVVRGFHSKPLAGRTWPDDLRPMTTPELAAGTIQPNDSQEVIVGPFEWTPTADANDRDSMLMIVSAPGDPSNTDKFVAGEDIADWRLIPNDNNIAVREVRLLPRLVTIIADSGAFGNVCLGTHKDMTLVLSNSGFNTLVVGNITSSSGEFEVPDVMAYPIVIGSGDSVEVPIRYRPSGFGISAATITVFSNDPAGARNVRVTGETAPPRLVAIIADQGDFGEVCPCTFADLPLILNNSGKCPLTIRSITSSSPEFTVANVLSFPIVVGAGDAVEIPIRFAPTSHGAKSGAITIDSDDPVGEKTIRVSGKAPEGELTITGSTCIGAVKACCVGERTITICNTGKCPLHVTEVGFNRKTSHWRLVNNPFPARLPAGSCLSLLIRYKATEKCPRCVQLVIKSDDPKTPVRMLDLLAYTVWPHSAPGKSGCGCDDCGCGCLDQGCGMQSLDPCCFGEGCGEPEDDDGC</sequence>
<accession>H0I104</accession>
<dbReference type="RefSeq" id="WP_008839711.1">
    <property type="nucleotide sequence ID" value="NZ_AHAM01000274.1"/>
</dbReference>
<dbReference type="Proteomes" id="UP000003250">
    <property type="component" value="Unassembled WGS sequence"/>
</dbReference>
<dbReference type="AlphaFoldDB" id="H0I104"/>
<gene>
    <name evidence="2" type="ORF">MAXJ12_30707</name>
</gene>
<feature type="region of interest" description="Disordered" evidence="1">
    <location>
        <begin position="215"/>
        <end position="235"/>
    </location>
</feature>
<organism evidence="2 3">
    <name type="scientific">Mesorhizobium alhagi CCNWXJ12-2</name>
    <dbReference type="NCBI Taxonomy" id="1107882"/>
    <lineage>
        <taxon>Bacteria</taxon>
        <taxon>Pseudomonadati</taxon>
        <taxon>Pseudomonadota</taxon>
        <taxon>Alphaproteobacteria</taxon>
        <taxon>Hyphomicrobiales</taxon>
        <taxon>Phyllobacteriaceae</taxon>
        <taxon>Allomesorhizobium</taxon>
    </lineage>
</organism>
<evidence type="ECO:0000313" key="3">
    <source>
        <dbReference type="Proteomes" id="UP000003250"/>
    </source>
</evidence>